<keyword evidence="4 12" id="KW-0812">Transmembrane</keyword>
<evidence type="ECO:0000313" key="13">
    <source>
        <dbReference type="EMBL" id="PIR68844.1"/>
    </source>
</evidence>
<comment type="subcellular location">
    <subcellularLocation>
        <location evidence="1">Membrane</location>
        <topology evidence="1">Multi-pass membrane protein</topology>
    </subcellularLocation>
</comment>
<evidence type="ECO:0000256" key="10">
    <source>
        <dbReference type="ARBA" id="ARBA00023186"/>
    </source>
</evidence>
<evidence type="ECO:0000313" key="14">
    <source>
        <dbReference type="Proteomes" id="UP000228613"/>
    </source>
</evidence>
<evidence type="ECO:0000256" key="3">
    <source>
        <dbReference type="ARBA" id="ARBA00022448"/>
    </source>
</evidence>
<dbReference type="GO" id="GO:0006457">
    <property type="term" value="P:protein folding"/>
    <property type="evidence" value="ECO:0007669"/>
    <property type="project" value="InterPro"/>
</dbReference>
<keyword evidence="11" id="KW-0676">Redox-active center</keyword>
<accession>A0A2J0JI74</accession>
<feature type="transmembrane region" description="Helical" evidence="12">
    <location>
        <begin position="12"/>
        <end position="34"/>
    </location>
</feature>
<name>A0A2J0JI74_9BACT</name>
<dbReference type="EMBL" id="PFCP01000049">
    <property type="protein sequence ID" value="PIR68844.1"/>
    <property type="molecule type" value="Genomic_DNA"/>
</dbReference>
<keyword evidence="3" id="KW-0813">Transport</keyword>
<sequence>MSVENIHYFNMFLGLGAIFLQVFFVIILFLFFFNKENNKFLNFIKKYFLIIGFLISFFASVFSLIYSEIIGFPPCELCWYQRVFMFPQVFLFGIAFLEKFTQNIFQSDVCGNNKIIKYSMSLLSVGFIISLYQNIVYYFGNKVSVPCDASGISCYKQLVSEFGGYISIPMLSLTTFVSLIVLLLVAYFYKNDELL</sequence>
<keyword evidence="5" id="KW-0249">Electron transport</keyword>
<evidence type="ECO:0000256" key="7">
    <source>
        <dbReference type="ARBA" id="ARBA00023002"/>
    </source>
</evidence>
<keyword evidence="9" id="KW-1015">Disulfide bond</keyword>
<keyword evidence="8 12" id="KW-0472">Membrane</keyword>
<evidence type="ECO:0000256" key="8">
    <source>
        <dbReference type="ARBA" id="ARBA00023136"/>
    </source>
</evidence>
<dbReference type="AlphaFoldDB" id="A0A2J0JI74"/>
<reference evidence="14" key="1">
    <citation type="submission" date="2017-09" db="EMBL/GenBank/DDBJ databases">
        <title>Depth-based differentiation of microbial function through sediment-hosted aquifers and enrichment of novel symbionts in the deep terrestrial subsurface.</title>
        <authorList>
            <person name="Probst A.J."/>
            <person name="Ladd B."/>
            <person name="Jarett J.K."/>
            <person name="Geller-Mcgrath D.E."/>
            <person name="Sieber C.M.K."/>
            <person name="Emerson J.B."/>
            <person name="Anantharaman K."/>
            <person name="Thomas B.C."/>
            <person name="Malmstrom R."/>
            <person name="Stieglmeier M."/>
            <person name="Klingl A."/>
            <person name="Woyke T."/>
            <person name="Ryan C.M."/>
            <person name="Banfield J.F."/>
        </authorList>
    </citation>
    <scope>NUCLEOTIDE SEQUENCE [LARGE SCALE GENOMIC DNA]</scope>
</reference>
<organism evidence="13 14">
    <name type="scientific">Candidatus Nomurabacteria bacterium CG10_big_fil_rev_8_21_14_0_10_03_31_7</name>
    <dbReference type="NCBI Taxonomy" id="1974730"/>
    <lineage>
        <taxon>Bacteria</taxon>
        <taxon>Candidatus Nomuraibacteriota</taxon>
    </lineage>
</organism>
<dbReference type="SUPFAM" id="SSF158442">
    <property type="entry name" value="DsbB-like"/>
    <property type="match status" value="1"/>
</dbReference>
<evidence type="ECO:0000256" key="6">
    <source>
        <dbReference type="ARBA" id="ARBA00022989"/>
    </source>
</evidence>
<dbReference type="Proteomes" id="UP000228613">
    <property type="component" value="Unassembled WGS sequence"/>
</dbReference>
<protein>
    <recommendedName>
        <fullName evidence="15">Disulfide bond formation protein B</fullName>
    </recommendedName>
</protein>
<dbReference type="InterPro" id="IPR012187">
    <property type="entry name" value="Disulphide_bond_form_BdbC"/>
</dbReference>
<feature type="transmembrane region" description="Helical" evidence="12">
    <location>
        <begin position="46"/>
        <end position="67"/>
    </location>
</feature>
<dbReference type="InterPro" id="IPR003752">
    <property type="entry name" value="DiS_bond_form_DsbB/BdbC"/>
</dbReference>
<evidence type="ECO:0000256" key="9">
    <source>
        <dbReference type="ARBA" id="ARBA00023157"/>
    </source>
</evidence>
<feature type="transmembrane region" description="Helical" evidence="12">
    <location>
        <begin position="165"/>
        <end position="189"/>
    </location>
</feature>
<evidence type="ECO:0000256" key="1">
    <source>
        <dbReference type="ARBA" id="ARBA00004141"/>
    </source>
</evidence>
<evidence type="ECO:0000256" key="5">
    <source>
        <dbReference type="ARBA" id="ARBA00022982"/>
    </source>
</evidence>
<dbReference type="PANTHER" id="PTHR43469:SF1">
    <property type="entry name" value="SPBETA PROPHAGE-DERIVED DISULFIDE BOND FORMATION PROTEIN B"/>
    <property type="match status" value="1"/>
</dbReference>
<proteinExistence type="inferred from homology"/>
<dbReference type="PANTHER" id="PTHR43469">
    <property type="entry name" value="DISULFIDE FORMATION PROTEIN-RELATED"/>
    <property type="match status" value="1"/>
</dbReference>
<dbReference type="GO" id="GO:0016020">
    <property type="term" value="C:membrane"/>
    <property type="evidence" value="ECO:0007669"/>
    <property type="project" value="UniProtKB-SubCell"/>
</dbReference>
<keyword evidence="6 12" id="KW-1133">Transmembrane helix</keyword>
<dbReference type="Gene3D" id="1.20.1550.10">
    <property type="entry name" value="DsbB-like"/>
    <property type="match status" value="1"/>
</dbReference>
<evidence type="ECO:0000256" key="4">
    <source>
        <dbReference type="ARBA" id="ARBA00022692"/>
    </source>
</evidence>
<keyword evidence="7" id="KW-0560">Oxidoreductase</keyword>
<evidence type="ECO:0000256" key="12">
    <source>
        <dbReference type="SAM" id="Phobius"/>
    </source>
</evidence>
<keyword evidence="10" id="KW-0143">Chaperone</keyword>
<dbReference type="InterPro" id="IPR023380">
    <property type="entry name" value="DsbB-like_sf"/>
</dbReference>
<comment type="similarity">
    <text evidence="2">Belongs to the DsbB family. BdbC subfamily.</text>
</comment>
<feature type="transmembrane region" description="Helical" evidence="12">
    <location>
        <begin position="79"/>
        <end position="97"/>
    </location>
</feature>
<comment type="caution">
    <text evidence="13">The sequence shown here is derived from an EMBL/GenBank/DDBJ whole genome shotgun (WGS) entry which is preliminary data.</text>
</comment>
<evidence type="ECO:0000256" key="11">
    <source>
        <dbReference type="ARBA" id="ARBA00023284"/>
    </source>
</evidence>
<dbReference type="GO" id="GO:0015035">
    <property type="term" value="F:protein-disulfide reductase activity"/>
    <property type="evidence" value="ECO:0007669"/>
    <property type="project" value="InterPro"/>
</dbReference>
<dbReference type="Pfam" id="PF02600">
    <property type="entry name" value="DsbB"/>
    <property type="match status" value="1"/>
</dbReference>
<evidence type="ECO:0000256" key="2">
    <source>
        <dbReference type="ARBA" id="ARBA00007602"/>
    </source>
</evidence>
<feature type="transmembrane region" description="Helical" evidence="12">
    <location>
        <begin position="118"/>
        <end position="140"/>
    </location>
</feature>
<gene>
    <name evidence="13" type="ORF">COU48_01865</name>
</gene>
<evidence type="ECO:0008006" key="15">
    <source>
        <dbReference type="Google" id="ProtNLM"/>
    </source>
</evidence>